<evidence type="ECO:0000313" key="2">
    <source>
        <dbReference type="EMBL" id="EGE02997.1"/>
    </source>
</evidence>
<keyword evidence="1" id="KW-0812">Transmembrane</keyword>
<dbReference type="HOGENOM" id="CLU_2028352_0_0_1"/>
<keyword evidence="1" id="KW-1133">Transmembrane helix</keyword>
<name>F2PMA0_TRIEC</name>
<feature type="transmembrane region" description="Helical" evidence="1">
    <location>
        <begin position="21"/>
        <end position="40"/>
    </location>
</feature>
<proteinExistence type="predicted"/>
<dbReference type="Proteomes" id="UP000009169">
    <property type="component" value="Unassembled WGS sequence"/>
</dbReference>
<dbReference type="VEuPathDB" id="FungiDB:TEQG_02034"/>
<dbReference type="EMBL" id="DS995725">
    <property type="protein sequence ID" value="EGE02997.1"/>
    <property type="molecule type" value="Genomic_DNA"/>
</dbReference>
<sequence>MAAFLKKPALDLLASSSLWNLPYWLGEFITLFFMGLQLVIARNSKWSTTATRTTIVAAGVWCVPSSPKKRTTPNTWGTGTSCPLNTNIGPKALSVTTETKESVRDYLAAAADKSYKLCRELP</sequence>
<dbReference type="OrthoDB" id="10314135at2759"/>
<reference evidence="3" key="1">
    <citation type="journal article" date="2012" name="MBio">
        <title>Comparative genome analysis of Trichophyton rubrum and related dermatophytes reveals candidate genes involved in infection.</title>
        <authorList>
            <person name="Martinez D.A."/>
            <person name="Oliver B.G."/>
            <person name="Graeser Y."/>
            <person name="Goldberg J.M."/>
            <person name="Li W."/>
            <person name="Martinez-Rossi N.M."/>
            <person name="Monod M."/>
            <person name="Shelest E."/>
            <person name="Barton R.C."/>
            <person name="Birch E."/>
            <person name="Brakhage A.A."/>
            <person name="Chen Z."/>
            <person name="Gurr S.J."/>
            <person name="Heiman D."/>
            <person name="Heitman J."/>
            <person name="Kosti I."/>
            <person name="Rossi A."/>
            <person name="Saif S."/>
            <person name="Samalova M."/>
            <person name="Saunders C.W."/>
            <person name="Shea T."/>
            <person name="Summerbell R.C."/>
            <person name="Xu J."/>
            <person name="Young S."/>
            <person name="Zeng Q."/>
            <person name="Birren B.W."/>
            <person name="Cuomo C.A."/>
            <person name="White T.C."/>
        </authorList>
    </citation>
    <scope>NUCLEOTIDE SEQUENCE [LARGE SCALE GENOMIC DNA]</scope>
    <source>
        <strain evidence="3">ATCC MYA-4606 / CBS 127.97</strain>
    </source>
</reference>
<organism evidence="2 3">
    <name type="scientific">Trichophyton equinum (strain ATCC MYA-4606 / CBS 127.97)</name>
    <name type="common">Horse ringworm fungus</name>
    <dbReference type="NCBI Taxonomy" id="559882"/>
    <lineage>
        <taxon>Eukaryota</taxon>
        <taxon>Fungi</taxon>
        <taxon>Dikarya</taxon>
        <taxon>Ascomycota</taxon>
        <taxon>Pezizomycotina</taxon>
        <taxon>Eurotiomycetes</taxon>
        <taxon>Eurotiomycetidae</taxon>
        <taxon>Onygenales</taxon>
        <taxon>Arthrodermataceae</taxon>
        <taxon>Trichophyton</taxon>
    </lineage>
</organism>
<evidence type="ECO:0000256" key="1">
    <source>
        <dbReference type="SAM" id="Phobius"/>
    </source>
</evidence>
<gene>
    <name evidence="2" type="ORF">TEQG_02034</name>
</gene>
<keyword evidence="3" id="KW-1185">Reference proteome</keyword>
<protein>
    <submittedName>
        <fullName evidence="2">Uncharacterized protein</fullName>
    </submittedName>
</protein>
<keyword evidence="1" id="KW-0472">Membrane</keyword>
<evidence type="ECO:0000313" key="3">
    <source>
        <dbReference type="Proteomes" id="UP000009169"/>
    </source>
</evidence>
<accession>F2PMA0</accession>
<dbReference type="AlphaFoldDB" id="F2PMA0"/>